<sequence length="103" mass="11939">MTALPGNFFYSLIHGKKPVAQVIGAALFIGALFICLLISLWFCFYRRRRAARVPLRQRAYTPLPTRYFPRDVVLYIARWYPPAGFGRAAERLQQPLPVYHPSR</sequence>
<organism evidence="2 3">
    <name type="scientific">Armillaria solidipes</name>
    <dbReference type="NCBI Taxonomy" id="1076256"/>
    <lineage>
        <taxon>Eukaryota</taxon>
        <taxon>Fungi</taxon>
        <taxon>Dikarya</taxon>
        <taxon>Basidiomycota</taxon>
        <taxon>Agaricomycotina</taxon>
        <taxon>Agaricomycetes</taxon>
        <taxon>Agaricomycetidae</taxon>
        <taxon>Agaricales</taxon>
        <taxon>Marasmiineae</taxon>
        <taxon>Physalacriaceae</taxon>
        <taxon>Armillaria</taxon>
    </lineage>
</organism>
<evidence type="ECO:0000313" key="3">
    <source>
        <dbReference type="Proteomes" id="UP000218334"/>
    </source>
</evidence>
<keyword evidence="1" id="KW-0472">Membrane</keyword>
<gene>
    <name evidence="2" type="ORF">ARMSODRAFT_324580</name>
</gene>
<evidence type="ECO:0000313" key="2">
    <source>
        <dbReference type="EMBL" id="PBK67244.1"/>
    </source>
</evidence>
<dbReference type="EMBL" id="KZ293437">
    <property type="protein sequence ID" value="PBK67244.1"/>
    <property type="molecule type" value="Genomic_DNA"/>
</dbReference>
<reference evidence="3" key="1">
    <citation type="journal article" date="2017" name="Nat. Ecol. Evol.">
        <title>Genome expansion and lineage-specific genetic innovations in the forest pathogenic fungi Armillaria.</title>
        <authorList>
            <person name="Sipos G."/>
            <person name="Prasanna A.N."/>
            <person name="Walter M.C."/>
            <person name="O'Connor E."/>
            <person name="Balint B."/>
            <person name="Krizsan K."/>
            <person name="Kiss B."/>
            <person name="Hess J."/>
            <person name="Varga T."/>
            <person name="Slot J."/>
            <person name="Riley R."/>
            <person name="Boka B."/>
            <person name="Rigling D."/>
            <person name="Barry K."/>
            <person name="Lee J."/>
            <person name="Mihaltcheva S."/>
            <person name="LaButti K."/>
            <person name="Lipzen A."/>
            <person name="Waldron R."/>
            <person name="Moloney N.M."/>
            <person name="Sperisen C."/>
            <person name="Kredics L."/>
            <person name="Vagvoelgyi C."/>
            <person name="Patrignani A."/>
            <person name="Fitzpatrick D."/>
            <person name="Nagy I."/>
            <person name="Doyle S."/>
            <person name="Anderson J.B."/>
            <person name="Grigoriev I.V."/>
            <person name="Gueldener U."/>
            <person name="Muensterkoetter M."/>
            <person name="Nagy L.G."/>
        </authorList>
    </citation>
    <scope>NUCLEOTIDE SEQUENCE [LARGE SCALE GENOMIC DNA]</scope>
    <source>
        <strain evidence="3">28-4</strain>
    </source>
</reference>
<feature type="transmembrane region" description="Helical" evidence="1">
    <location>
        <begin position="20"/>
        <end position="44"/>
    </location>
</feature>
<keyword evidence="1" id="KW-1133">Transmembrane helix</keyword>
<dbReference type="AlphaFoldDB" id="A0A2H3BEB7"/>
<protein>
    <submittedName>
        <fullName evidence="2">Uncharacterized protein</fullName>
    </submittedName>
</protein>
<accession>A0A2H3BEB7</accession>
<keyword evidence="3" id="KW-1185">Reference proteome</keyword>
<proteinExistence type="predicted"/>
<name>A0A2H3BEB7_9AGAR</name>
<dbReference type="Proteomes" id="UP000218334">
    <property type="component" value="Unassembled WGS sequence"/>
</dbReference>
<evidence type="ECO:0000256" key="1">
    <source>
        <dbReference type="SAM" id="Phobius"/>
    </source>
</evidence>
<keyword evidence="1" id="KW-0812">Transmembrane</keyword>